<dbReference type="NCBIfam" id="TIGR02227">
    <property type="entry name" value="sigpep_I_bact"/>
    <property type="match status" value="1"/>
</dbReference>
<dbReference type="Pfam" id="PF10502">
    <property type="entry name" value="Peptidase_S26"/>
    <property type="match status" value="1"/>
</dbReference>
<comment type="subcellular location">
    <subcellularLocation>
        <location evidence="2">Cell membrane</location>
        <topology evidence="2">Single-pass type II membrane protein</topology>
    </subcellularLocation>
    <subcellularLocation>
        <location evidence="7">Membrane</location>
        <topology evidence="7">Single-pass type II membrane protein</topology>
    </subcellularLocation>
</comment>
<evidence type="ECO:0000256" key="6">
    <source>
        <dbReference type="PIRSR" id="PIRSR600223-1"/>
    </source>
</evidence>
<dbReference type="GO" id="GO:0009003">
    <property type="term" value="F:signal peptidase activity"/>
    <property type="evidence" value="ECO:0007669"/>
    <property type="project" value="UniProtKB-EC"/>
</dbReference>
<feature type="active site" evidence="6">
    <location>
        <position position="44"/>
    </location>
</feature>
<gene>
    <name evidence="9" type="ORF">SAMN04489750_2017</name>
</gene>
<evidence type="ECO:0000313" key="10">
    <source>
        <dbReference type="Proteomes" id="UP000250028"/>
    </source>
</evidence>
<keyword evidence="10" id="KW-1185">Reference proteome</keyword>
<dbReference type="PRINTS" id="PR00727">
    <property type="entry name" value="LEADERPTASE"/>
</dbReference>
<organism evidence="9 10">
    <name type="scientific">Branchiibius hedensis</name>
    <dbReference type="NCBI Taxonomy" id="672460"/>
    <lineage>
        <taxon>Bacteria</taxon>
        <taxon>Bacillati</taxon>
        <taxon>Actinomycetota</taxon>
        <taxon>Actinomycetes</taxon>
        <taxon>Micrococcales</taxon>
        <taxon>Dermacoccaceae</taxon>
        <taxon>Branchiibius</taxon>
    </lineage>
</organism>
<evidence type="ECO:0000259" key="8">
    <source>
        <dbReference type="Pfam" id="PF10502"/>
    </source>
</evidence>
<dbReference type="GO" id="GO:0004252">
    <property type="term" value="F:serine-type endopeptidase activity"/>
    <property type="evidence" value="ECO:0007669"/>
    <property type="project" value="InterPro"/>
</dbReference>
<keyword evidence="7" id="KW-0645">Protease</keyword>
<comment type="catalytic activity">
    <reaction evidence="1 7">
        <text>Cleavage of hydrophobic, N-terminal signal or leader sequences from secreted and periplasmic proteins.</text>
        <dbReference type="EC" id="3.4.21.89"/>
    </reaction>
</comment>
<dbReference type="PANTHER" id="PTHR43390">
    <property type="entry name" value="SIGNAL PEPTIDASE I"/>
    <property type="match status" value="1"/>
</dbReference>
<dbReference type="SUPFAM" id="SSF51306">
    <property type="entry name" value="LexA/Signal peptidase"/>
    <property type="match status" value="1"/>
</dbReference>
<dbReference type="CDD" id="cd06530">
    <property type="entry name" value="S26_SPase_I"/>
    <property type="match status" value="1"/>
</dbReference>
<dbReference type="GO" id="GO:0005886">
    <property type="term" value="C:plasma membrane"/>
    <property type="evidence" value="ECO:0007669"/>
    <property type="project" value="UniProtKB-SubCell"/>
</dbReference>
<evidence type="ECO:0000256" key="7">
    <source>
        <dbReference type="RuleBase" id="RU362042"/>
    </source>
</evidence>
<feature type="domain" description="Peptidase S26" evidence="8">
    <location>
        <begin position="14"/>
        <end position="200"/>
    </location>
</feature>
<dbReference type="PROSITE" id="PS00760">
    <property type="entry name" value="SPASE_I_2"/>
    <property type="match status" value="1"/>
</dbReference>
<dbReference type="Gene3D" id="2.10.109.10">
    <property type="entry name" value="Umud Fragment, subunit A"/>
    <property type="match status" value="1"/>
</dbReference>
<sequence>MSTSASLPVSRPRRRWPWLVLIGLLLLVVLRGLVVETFTVPSASMSPTLSVGNRIVVWKPGAHDLHRGDVIVFDGDGVFSQAPAAPGGLAGMVRSVGTALGVRVGETDYVKRVIGLPGDHLKVGADGVLTVNGAAVNESYLPAGMSSSATPFDIVVPAGRVFVMGDNRIASDDSRGHLGDPGGGSVPEDQVIGTVTWRYWPLGSWGTLR</sequence>
<comment type="similarity">
    <text evidence="3 7">Belongs to the peptidase S26 family.</text>
</comment>
<dbReference type="Proteomes" id="UP000250028">
    <property type="component" value="Unassembled WGS sequence"/>
</dbReference>
<accession>A0A2Y9BTV8</accession>
<evidence type="ECO:0000256" key="1">
    <source>
        <dbReference type="ARBA" id="ARBA00000677"/>
    </source>
</evidence>
<dbReference type="PROSITE" id="PS00761">
    <property type="entry name" value="SPASE_I_3"/>
    <property type="match status" value="1"/>
</dbReference>
<dbReference type="AlphaFoldDB" id="A0A2Y9BTV8"/>
<dbReference type="InterPro" id="IPR019758">
    <property type="entry name" value="Pept_S26A_signal_pept_1_CS"/>
</dbReference>
<name>A0A2Y9BTV8_9MICO</name>
<dbReference type="InterPro" id="IPR000223">
    <property type="entry name" value="Pept_S26A_signal_pept_1"/>
</dbReference>
<feature type="active site" evidence="6">
    <location>
        <position position="111"/>
    </location>
</feature>
<dbReference type="EC" id="3.4.21.89" evidence="4 7"/>
<dbReference type="InterPro" id="IPR019757">
    <property type="entry name" value="Pept_S26A_signal_pept_1_Lys-AS"/>
</dbReference>
<dbReference type="GO" id="GO:0006465">
    <property type="term" value="P:signal peptide processing"/>
    <property type="evidence" value="ECO:0007669"/>
    <property type="project" value="InterPro"/>
</dbReference>
<keyword evidence="5 7" id="KW-0378">Hydrolase</keyword>
<evidence type="ECO:0000256" key="5">
    <source>
        <dbReference type="ARBA" id="ARBA00022801"/>
    </source>
</evidence>
<evidence type="ECO:0000256" key="3">
    <source>
        <dbReference type="ARBA" id="ARBA00009370"/>
    </source>
</evidence>
<dbReference type="RefSeq" id="WP_170119824.1">
    <property type="nucleotide sequence ID" value="NZ_QGDN01000001.1"/>
</dbReference>
<dbReference type="InterPro" id="IPR019533">
    <property type="entry name" value="Peptidase_S26"/>
</dbReference>
<evidence type="ECO:0000256" key="4">
    <source>
        <dbReference type="ARBA" id="ARBA00013208"/>
    </source>
</evidence>
<reference evidence="10" key="1">
    <citation type="submission" date="2016-10" db="EMBL/GenBank/DDBJ databases">
        <authorList>
            <person name="Varghese N."/>
            <person name="Submissions S."/>
        </authorList>
    </citation>
    <scope>NUCLEOTIDE SEQUENCE [LARGE SCALE GENOMIC DNA]</scope>
    <source>
        <strain evidence="10">DSM 22951</strain>
    </source>
</reference>
<dbReference type="InterPro" id="IPR036286">
    <property type="entry name" value="LexA/Signal_pep-like_sf"/>
</dbReference>
<evidence type="ECO:0000256" key="2">
    <source>
        <dbReference type="ARBA" id="ARBA00004401"/>
    </source>
</evidence>
<dbReference type="EMBL" id="UESZ01000001">
    <property type="protein sequence ID" value="SSA34692.1"/>
    <property type="molecule type" value="Genomic_DNA"/>
</dbReference>
<evidence type="ECO:0000313" key="9">
    <source>
        <dbReference type="EMBL" id="SSA34692.1"/>
    </source>
</evidence>
<dbReference type="PANTHER" id="PTHR43390:SF1">
    <property type="entry name" value="CHLOROPLAST PROCESSING PEPTIDASE"/>
    <property type="match status" value="1"/>
</dbReference>
<proteinExistence type="inferred from homology"/>
<protein>
    <recommendedName>
        <fullName evidence="4 7">Signal peptidase I</fullName>
        <ecNumber evidence="4 7">3.4.21.89</ecNumber>
    </recommendedName>
</protein>